<dbReference type="RefSeq" id="WP_061935916.1">
    <property type="nucleotide sequence ID" value="NZ_CP013234.1"/>
</dbReference>
<dbReference type="SUPFAM" id="SSF50156">
    <property type="entry name" value="PDZ domain-like"/>
    <property type="match status" value="1"/>
</dbReference>
<dbReference type="KEGG" id="cpra:CPter91_0262"/>
<comment type="similarity">
    <text evidence="1 5">Belongs to the peptidase S41A family.</text>
</comment>
<dbReference type="SMART" id="SM00245">
    <property type="entry name" value="TSPc"/>
    <property type="match status" value="1"/>
</dbReference>
<feature type="domain" description="PDZ" evidence="8">
    <location>
        <begin position="232"/>
        <end position="308"/>
    </location>
</feature>
<evidence type="ECO:0000313" key="10">
    <source>
        <dbReference type="Proteomes" id="UP000074561"/>
    </source>
</evidence>
<proteinExistence type="inferred from homology"/>
<name>A0A127PXZ3_9BURK</name>
<organism evidence="9 10">
    <name type="scientific">Collimonas pratensis</name>
    <dbReference type="NCBI Taxonomy" id="279113"/>
    <lineage>
        <taxon>Bacteria</taxon>
        <taxon>Pseudomonadati</taxon>
        <taxon>Pseudomonadota</taxon>
        <taxon>Betaproteobacteria</taxon>
        <taxon>Burkholderiales</taxon>
        <taxon>Oxalobacteraceae</taxon>
        <taxon>Collimonas</taxon>
    </lineage>
</organism>
<evidence type="ECO:0000256" key="1">
    <source>
        <dbReference type="ARBA" id="ARBA00009179"/>
    </source>
</evidence>
<dbReference type="SMART" id="SM00228">
    <property type="entry name" value="PDZ"/>
    <property type="match status" value="1"/>
</dbReference>
<dbReference type="GO" id="GO:0004175">
    <property type="term" value="F:endopeptidase activity"/>
    <property type="evidence" value="ECO:0007669"/>
    <property type="project" value="TreeGrafter"/>
</dbReference>
<dbReference type="InterPro" id="IPR040573">
    <property type="entry name" value="TSP_N"/>
</dbReference>
<dbReference type="GO" id="GO:0030288">
    <property type="term" value="C:outer membrane-bounded periplasmic space"/>
    <property type="evidence" value="ECO:0007669"/>
    <property type="project" value="TreeGrafter"/>
</dbReference>
<evidence type="ECO:0000256" key="3">
    <source>
        <dbReference type="ARBA" id="ARBA00022801"/>
    </source>
</evidence>
<feature type="compositionally biased region" description="Low complexity" evidence="6">
    <location>
        <begin position="707"/>
        <end position="717"/>
    </location>
</feature>
<evidence type="ECO:0000313" key="9">
    <source>
        <dbReference type="EMBL" id="AMP02661.1"/>
    </source>
</evidence>
<dbReference type="FunFam" id="3.90.226.10:FF:000090">
    <property type="entry name" value="Tail-specific protease"/>
    <property type="match status" value="1"/>
</dbReference>
<dbReference type="PROSITE" id="PS50106">
    <property type="entry name" value="PDZ"/>
    <property type="match status" value="1"/>
</dbReference>
<dbReference type="PATRIC" id="fig|279113.9.peg.268"/>
<dbReference type="InterPro" id="IPR005151">
    <property type="entry name" value="Tail-specific_protease"/>
</dbReference>
<dbReference type="Proteomes" id="UP000074561">
    <property type="component" value="Chromosome"/>
</dbReference>
<evidence type="ECO:0000256" key="2">
    <source>
        <dbReference type="ARBA" id="ARBA00022670"/>
    </source>
</evidence>
<dbReference type="GO" id="GO:0008236">
    <property type="term" value="F:serine-type peptidase activity"/>
    <property type="evidence" value="ECO:0007669"/>
    <property type="project" value="UniProtKB-KW"/>
</dbReference>
<evidence type="ECO:0000256" key="4">
    <source>
        <dbReference type="ARBA" id="ARBA00022825"/>
    </source>
</evidence>
<keyword evidence="4 5" id="KW-0720">Serine protease</keyword>
<dbReference type="Pfam" id="PF11818">
    <property type="entry name" value="DUF3340"/>
    <property type="match status" value="1"/>
</dbReference>
<dbReference type="Pfam" id="PF03572">
    <property type="entry name" value="Peptidase_S41"/>
    <property type="match status" value="1"/>
</dbReference>
<dbReference type="Pfam" id="PF00595">
    <property type="entry name" value="PDZ"/>
    <property type="match status" value="1"/>
</dbReference>
<dbReference type="NCBIfam" id="TIGR00225">
    <property type="entry name" value="prc"/>
    <property type="match status" value="1"/>
</dbReference>
<dbReference type="Pfam" id="PF17804">
    <property type="entry name" value="TSP_NTD"/>
    <property type="match status" value="1"/>
</dbReference>
<keyword evidence="3 5" id="KW-0378">Hydrolase</keyword>
<dbReference type="InterPro" id="IPR004447">
    <property type="entry name" value="Peptidase_S41A"/>
</dbReference>
<dbReference type="InterPro" id="IPR020992">
    <property type="entry name" value="Tail_Prtase_C"/>
</dbReference>
<dbReference type="InterPro" id="IPR001478">
    <property type="entry name" value="PDZ"/>
</dbReference>
<evidence type="ECO:0000256" key="7">
    <source>
        <dbReference type="SAM" id="SignalP"/>
    </source>
</evidence>
<accession>A0A127PXZ3</accession>
<protein>
    <submittedName>
        <fullName evidence="9">C-terminal processing peptidase family protein</fullName>
    </submittedName>
</protein>
<feature type="region of interest" description="Disordered" evidence="6">
    <location>
        <begin position="694"/>
        <end position="717"/>
    </location>
</feature>
<evidence type="ECO:0000256" key="6">
    <source>
        <dbReference type="SAM" id="MobiDB-lite"/>
    </source>
</evidence>
<dbReference type="SUPFAM" id="SSF52096">
    <property type="entry name" value="ClpP/crotonase"/>
    <property type="match status" value="1"/>
</dbReference>
<dbReference type="OrthoDB" id="9812068at2"/>
<dbReference type="AlphaFoldDB" id="A0A127PXZ3"/>
<feature type="signal peptide" evidence="7">
    <location>
        <begin position="1"/>
        <end position="20"/>
    </location>
</feature>
<dbReference type="GO" id="GO:0007165">
    <property type="term" value="P:signal transduction"/>
    <property type="evidence" value="ECO:0007669"/>
    <property type="project" value="TreeGrafter"/>
</dbReference>
<dbReference type="GO" id="GO:0006508">
    <property type="term" value="P:proteolysis"/>
    <property type="evidence" value="ECO:0007669"/>
    <property type="project" value="UniProtKB-KW"/>
</dbReference>
<evidence type="ECO:0000259" key="8">
    <source>
        <dbReference type="PROSITE" id="PS50106"/>
    </source>
</evidence>
<reference evidence="9 10" key="1">
    <citation type="submission" date="2015-11" db="EMBL/GenBank/DDBJ databases">
        <title>Exploring the genomic traits of fungus-feeding bacterial genus Collimonas.</title>
        <authorList>
            <person name="Song C."/>
            <person name="Schmidt R."/>
            <person name="de Jager V."/>
            <person name="Krzyzanowska D."/>
            <person name="Jongedijk E."/>
            <person name="Cankar K."/>
            <person name="Beekwilder J."/>
            <person name="van Veen A."/>
            <person name="de Boer W."/>
            <person name="van Veen J.A."/>
            <person name="Garbeva P."/>
        </authorList>
    </citation>
    <scope>NUCLEOTIDE SEQUENCE [LARGE SCALE GENOMIC DNA]</scope>
    <source>
        <strain evidence="9 10">Ter91</strain>
    </source>
</reference>
<keyword evidence="7" id="KW-0732">Signal</keyword>
<sequence>MRLKNSLLCILLALSTAAHALESGPPPVLTPLQQQAQAAHLSAQFLTRFHYKPVKLDDALAEKILNRYVKSLDPEKFFFIQSDIDQFTAQAGKLDDAIYKEDLSIPFSIFNLYQQRIVDRLSYARELLKQGFDFSQKEDYAFLRDKEPWPKTEAESRDLWRKRVKNDWLRLKLAGKKDAAIRDTLSKRYENSLARAYKYKSDDVFQIFMNAYATSIEPHTDYLGTTAAADFDIAMKLSLVGIGAVLQERDEYTTIRELVPGGPAQLSGKIAVGDRIVGVAQGQGPMTEVVGMRIDDVVKLIRGAKDTVVKLDILPADAGPDAKHKLLSLVRNKISLEQQAAKKTILSVKSGDSTRKVGVITLPAFYEDFDARGKGDKNYRSASRDVAALLNELKKEKVDSVLVDLRNNGGGSLTEAVDLTGLFVGKGPIVQQRNARGEVNVEADDRSTPVWSGPLAVLINRGSASASEIFAAAIQDYGRGVIIGEGSFGKGTVQTMVNLDQLAHNDKPKFGELKMTIAQFFRINGGTTQLRGVTPDVSLPGFSDTENFGESSYDNALPWSEVKAADYAKLGDIKDLVPQLKIRHDARVEKDKDYQRFVEDVTEVNTLRKKRSISLNEADRRAEMAQQEARLQARAKDTASDAAKGKDADVVVDTDTKDDGLQANERSLSAELAAEKKAKSAKDVLLNEAAHILSDESDLQKNNPKLAAQPAAAAAAK</sequence>
<gene>
    <name evidence="9" type="ORF">CPter91_0262</name>
</gene>
<dbReference type="Gene3D" id="2.30.42.10">
    <property type="match status" value="1"/>
</dbReference>
<dbReference type="PANTHER" id="PTHR32060:SF22">
    <property type="entry name" value="CARBOXYL-TERMINAL-PROCESSING PEPTIDASE 3, CHLOROPLASTIC"/>
    <property type="match status" value="1"/>
</dbReference>
<dbReference type="Gene3D" id="3.90.226.10">
    <property type="entry name" value="2-enoyl-CoA Hydratase, Chain A, domain 1"/>
    <property type="match status" value="1"/>
</dbReference>
<dbReference type="CDD" id="cd07560">
    <property type="entry name" value="Peptidase_S41_CPP"/>
    <property type="match status" value="1"/>
</dbReference>
<dbReference type="PANTHER" id="PTHR32060">
    <property type="entry name" value="TAIL-SPECIFIC PROTEASE"/>
    <property type="match status" value="1"/>
</dbReference>
<feature type="chain" id="PRO_5007277325" evidence="7">
    <location>
        <begin position="21"/>
        <end position="717"/>
    </location>
</feature>
<feature type="compositionally biased region" description="Basic and acidic residues" evidence="6">
    <location>
        <begin position="634"/>
        <end position="660"/>
    </location>
</feature>
<keyword evidence="2 5" id="KW-0645">Protease</keyword>
<dbReference type="CDD" id="cd06782">
    <property type="entry name" value="cpPDZ_CPP-like"/>
    <property type="match status" value="1"/>
</dbReference>
<dbReference type="InterPro" id="IPR029045">
    <property type="entry name" value="ClpP/crotonase-like_dom_sf"/>
</dbReference>
<evidence type="ECO:0000256" key="5">
    <source>
        <dbReference type="RuleBase" id="RU004404"/>
    </source>
</evidence>
<dbReference type="EMBL" id="CP013234">
    <property type="protein sequence ID" value="AMP02661.1"/>
    <property type="molecule type" value="Genomic_DNA"/>
</dbReference>
<dbReference type="InterPro" id="IPR036034">
    <property type="entry name" value="PDZ_sf"/>
</dbReference>
<feature type="region of interest" description="Disordered" evidence="6">
    <location>
        <begin position="634"/>
        <end position="664"/>
    </location>
</feature>